<sequence length="866" mass="93687">MAADGAGEPSPPVLTRLAAKAAGLGLHRAARRLLARALTRDRGYAPAWQWLAALARDDGERRYCLEQAVRADPSGADRRDLRRLRRAESRPPPEVAQLAGPPPPPRDLVSGRAGRRRGRRRWWLAGAAGVVLAAVVLGVLHLVHEERKEPLYVALVAGFRNEAAHREKEVEAVRSHLDQVNEDGGVRGHPVRLVRYDDGAATDPATVRAVARRVVADGRVMMAIGHFDSESALAAGPVYAAAGVPLITPTATADGATAAPWVFRTTFDDSYQARFMAAYLRHVLKTRTATVVHDDSAYGRGMASGFTRAFAGLGQVRRDLSVGARFESAQQRARHVDAVVRTVRSDPDAGTIVLATEYEPAVPLVLALRSRGVRNPVMGGDGMSPDSLAHELAGQQERLRGGGLTQQVYMVSPQLGDSLTGPGATWAYAFRRRFGSSATWEAVAAQTAADAAVHALDRSGAGGGTASPGDRRAVRDALAAMDAPGRGFSGLYGEVHFDRSRSLRVQANVGVIERGEFVSAPLQLVAYRRDEGDLAQARAAGRIVDFDGQILARQQVVRTGFNFNRISDLDVHTREFKADFFLWFRYSGDDGATDVEFANQADARYRLPAPIRTTAEGGVRYRLYRVVTTFIAQLDFHDYPFDRQHLAVVLQSRSRTASRVLYVGDRALLSQGQSTLLHSGRDPGTSVNDLPDWRAQALSLHKDRVGSTATLGDPSTVRGGTETPGVHYNQYTADFTVARNAGAYLLTNLLPLVLLAIVTYATLLFSRDPGYAPAKVGILVTAVLTAVVLRTTMLDALPNVGYTVAMGWAYYAYFALAVACVCVVLAGAWLVEHSRLTAWRRLTVLARAGFPLYCAAVALAYLLVYG</sequence>
<feature type="transmembrane region" description="Helical" evidence="5">
    <location>
        <begin position="810"/>
        <end position="832"/>
    </location>
</feature>
<feature type="transmembrane region" description="Helical" evidence="5">
    <location>
        <begin position="844"/>
        <end position="864"/>
    </location>
</feature>
<organism evidence="7 8">
    <name type="scientific">Streptomyces ramulosus</name>
    <dbReference type="NCBI Taxonomy" id="47762"/>
    <lineage>
        <taxon>Bacteria</taxon>
        <taxon>Bacillati</taxon>
        <taxon>Actinomycetota</taxon>
        <taxon>Actinomycetes</taxon>
        <taxon>Kitasatosporales</taxon>
        <taxon>Streptomycetaceae</taxon>
        <taxon>Streptomyces</taxon>
    </lineage>
</organism>
<protein>
    <submittedName>
        <fullName evidence="7">ABC transporter substrate-binding protein</fullName>
    </submittedName>
</protein>
<evidence type="ECO:0000256" key="4">
    <source>
        <dbReference type="SAM" id="MobiDB-lite"/>
    </source>
</evidence>
<dbReference type="EMBL" id="JBHSPW010000001">
    <property type="protein sequence ID" value="MFC5891594.1"/>
    <property type="molecule type" value="Genomic_DNA"/>
</dbReference>
<evidence type="ECO:0000313" key="7">
    <source>
        <dbReference type="EMBL" id="MFC5891594.1"/>
    </source>
</evidence>
<keyword evidence="5" id="KW-0472">Membrane</keyword>
<dbReference type="InterPro" id="IPR038050">
    <property type="entry name" value="Neuro_actylchol_rec"/>
</dbReference>
<comment type="similarity">
    <text evidence="2">Belongs to the leucine-binding protein family.</text>
</comment>
<feature type="transmembrane region" description="Helical" evidence="5">
    <location>
        <begin position="122"/>
        <end position="143"/>
    </location>
</feature>
<accession>A0ABW1FF95</accession>
<feature type="domain" description="Leucine-binding protein" evidence="6">
    <location>
        <begin position="170"/>
        <end position="499"/>
    </location>
</feature>
<name>A0ABW1FF95_9ACTN</name>
<dbReference type="InterPro" id="IPR028081">
    <property type="entry name" value="Leu-bd"/>
</dbReference>
<dbReference type="PANTHER" id="PTHR47151">
    <property type="entry name" value="LEU/ILE/VAL-BINDING ABC TRANSPORTER SUBUNIT"/>
    <property type="match status" value="1"/>
</dbReference>
<evidence type="ECO:0000256" key="2">
    <source>
        <dbReference type="ARBA" id="ARBA00010062"/>
    </source>
</evidence>
<dbReference type="InterPro" id="IPR036734">
    <property type="entry name" value="Neur_chan_lig-bd_sf"/>
</dbReference>
<feature type="region of interest" description="Disordered" evidence="4">
    <location>
        <begin position="74"/>
        <end position="113"/>
    </location>
</feature>
<keyword evidence="8" id="KW-1185">Reference proteome</keyword>
<evidence type="ECO:0000313" key="8">
    <source>
        <dbReference type="Proteomes" id="UP001596241"/>
    </source>
</evidence>
<dbReference type="InterPro" id="IPR036719">
    <property type="entry name" value="Neuro-gated_channel_TM_sf"/>
</dbReference>
<gene>
    <name evidence="7" type="ORF">ACFP3M_01950</name>
</gene>
<dbReference type="Gene3D" id="1.20.58.390">
    <property type="entry name" value="Neurotransmitter-gated ion-channel transmembrane domain"/>
    <property type="match status" value="1"/>
</dbReference>
<evidence type="ECO:0000259" key="6">
    <source>
        <dbReference type="Pfam" id="PF13458"/>
    </source>
</evidence>
<comment type="caution">
    <text evidence="7">The sequence shown here is derived from an EMBL/GenBank/DDBJ whole genome shotgun (WGS) entry which is preliminary data.</text>
</comment>
<dbReference type="SUPFAM" id="SSF53822">
    <property type="entry name" value="Periplasmic binding protein-like I"/>
    <property type="match status" value="1"/>
</dbReference>
<dbReference type="Gene3D" id="2.70.170.10">
    <property type="entry name" value="Neurotransmitter-gated ion-channel ligand-binding domain"/>
    <property type="match status" value="1"/>
</dbReference>
<dbReference type="RefSeq" id="WP_345081406.1">
    <property type="nucleotide sequence ID" value="NZ_BAAAWG010000006.1"/>
</dbReference>
<evidence type="ECO:0000256" key="1">
    <source>
        <dbReference type="ARBA" id="ARBA00004141"/>
    </source>
</evidence>
<comment type="subcellular location">
    <subcellularLocation>
        <location evidence="1">Membrane</location>
        <topology evidence="1">Multi-pass membrane protein</topology>
    </subcellularLocation>
</comment>
<dbReference type="InterPro" id="IPR028082">
    <property type="entry name" value="Peripla_BP_I"/>
</dbReference>
<dbReference type="Proteomes" id="UP001596241">
    <property type="component" value="Unassembled WGS sequence"/>
</dbReference>
<feature type="transmembrane region" description="Helical" evidence="5">
    <location>
        <begin position="772"/>
        <end position="790"/>
    </location>
</feature>
<dbReference type="Pfam" id="PF13458">
    <property type="entry name" value="Peripla_BP_6"/>
    <property type="match status" value="1"/>
</dbReference>
<dbReference type="Gene3D" id="3.40.50.2300">
    <property type="match status" value="2"/>
</dbReference>
<keyword evidence="5" id="KW-0812">Transmembrane</keyword>
<keyword evidence="3" id="KW-0732">Signal</keyword>
<keyword evidence="5" id="KW-1133">Transmembrane helix</keyword>
<evidence type="ECO:0000256" key="3">
    <source>
        <dbReference type="ARBA" id="ARBA00022729"/>
    </source>
</evidence>
<feature type="compositionally biased region" description="Basic and acidic residues" evidence="4">
    <location>
        <begin position="75"/>
        <end position="91"/>
    </location>
</feature>
<dbReference type="SUPFAM" id="SSF90112">
    <property type="entry name" value="Neurotransmitter-gated ion-channel transmembrane pore"/>
    <property type="match status" value="1"/>
</dbReference>
<proteinExistence type="inferred from homology"/>
<reference evidence="8" key="1">
    <citation type="journal article" date="2019" name="Int. J. Syst. Evol. Microbiol.">
        <title>The Global Catalogue of Microorganisms (GCM) 10K type strain sequencing project: providing services to taxonomists for standard genome sequencing and annotation.</title>
        <authorList>
            <consortium name="The Broad Institute Genomics Platform"/>
            <consortium name="The Broad Institute Genome Sequencing Center for Infectious Disease"/>
            <person name="Wu L."/>
            <person name="Ma J."/>
        </authorList>
    </citation>
    <scope>NUCLEOTIDE SEQUENCE [LARGE SCALE GENOMIC DNA]</scope>
    <source>
        <strain evidence="8">CGMCC 1.15809</strain>
    </source>
</reference>
<dbReference type="PANTHER" id="PTHR47151:SF2">
    <property type="entry name" value="AMINO ACID BINDING PROTEIN"/>
    <property type="match status" value="1"/>
</dbReference>
<evidence type="ECO:0000256" key="5">
    <source>
        <dbReference type="SAM" id="Phobius"/>
    </source>
</evidence>
<feature type="compositionally biased region" description="Pro residues" evidence="4">
    <location>
        <begin position="92"/>
        <end position="106"/>
    </location>
</feature>
<feature type="transmembrane region" description="Helical" evidence="5">
    <location>
        <begin position="743"/>
        <end position="765"/>
    </location>
</feature>